<dbReference type="GO" id="GO:0003676">
    <property type="term" value="F:nucleic acid binding"/>
    <property type="evidence" value="ECO:0007669"/>
    <property type="project" value="InterPro"/>
</dbReference>
<dbReference type="GO" id="GO:0005524">
    <property type="term" value="F:ATP binding"/>
    <property type="evidence" value="ECO:0007669"/>
    <property type="project" value="InterPro"/>
</dbReference>
<accession>A0A183ENR6</accession>
<dbReference type="PANTHER" id="PTHR14074:SF16">
    <property type="entry name" value="ANTIVIRAL INNATE IMMUNE RESPONSE RECEPTOR RIG-I"/>
    <property type="match status" value="1"/>
</dbReference>
<evidence type="ECO:0000313" key="3">
    <source>
        <dbReference type="WBParaSite" id="GPUH_0002263401-mRNA-1"/>
    </source>
</evidence>
<dbReference type="Pfam" id="PF00270">
    <property type="entry name" value="DEAD"/>
    <property type="match status" value="1"/>
</dbReference>
<evidence type="ECO:0000256" key="1">
    <source>
        <dbReference type="SAM" id="MobiDB-lite"/>
    </source>
</evidence>
<evidence type="ECO:0000259" key="2">
    <source>
        <dbReference type="PROSITE" id="PS51192"/>
    </source>
</evidence>
<name>A0A183ENR6_9BILA</name>
<dbReference type="InterPro" id="IPR051363">
    <property type="entry name" value="RLR_Helicase"/>
</dbReference>
<dbReference type="PROSITE" id="PS51192">
    <property type="entry name" value="HELICASE_ATP_BIND_1"/>
    <property type="match status" value="1"/>
</dbReference>
<dbReference type="InterPro" id="IPR027417">
    <property type="entry name" value="P-loop_NTPase"/>
</dbReference>
<dbReference type="Gene3D" id="3.40.50.300">
    <property type="entry name" value="P-loop containing nucleotide triphosphate hydrolases"/>
    <property type="match status" value="2"/>
</dbReference>
<feature type="region of interest" description="Disordered" evidence="1">
    <location>
        <begin position="56"/>
        <end position="87"/>
    </location>
</feature>
<sequence length="266" mass="30502">LMRSLPRVKKDYCEESDWYFDFLDACHRDPLNHSLPLFVDPDYKFISKAYRARQKLKSSKTEPTSKAEIPGIPTTIDDYEEEDKPENRTQEHFKTFRRHAMHETELEKLVDAEPIELRPYQQELVESACRGINTIICAPTDETELEKLVDAEPIELRPYQQELVESACRGINTIICAPTGSGKTVVAAHILLEHFRAMKAENKMCRAAMVVPTIPLVEQQCTMLNRFLRKVFWVEGMSGSDIVDDNGRAPYVLASHVTVFTPQVLM</sequence>
<dbReference type="AlphaFoldDB" id="A0A183ENR6"/>
<protein>
    <submittedName>
        <fullName evidence="3">Helicase ATP-binding domain-containing protein</fullName>
    </submittedName>
</protein>
<dbReference type="InterPro" id="IPR014001">
    <property type="entry name" value="Helicase_ATP-bd"/>
</dbReference>
<dbReference type="WBParaSite" id="GPUH_0002263401-mRNA-1">
    <property type="protein sequence ID" value="GPUH_0002263401-mRNA-1"/>
    <property type="gene ID" value="GPUH_0002263401"/>
</dbReference>
<feature type="domain" description="Helicase ATP-binding" evidence="2">
    <location>
        <begin position="164"/>
        <end position="266"/>
    </location>
</feature>
<dbReference type="InterPro" id="IPR011545">
    <property type="entry name" value="DEAD/DEAH_box_helicase_dom"/>
</dbReference>
<organism evidence="3">
    <name type="scientific">Gongylonema pulchrum</name>
    <dbReference type="NCBI Taxonomy" id="637853"/>
    <lineage>
        <taxon>Eukaryota</taxon>
        <taxon>Metazoa</taxon>
        <taxon>Ecdysozoa</taxon>
        <taxon>Nematoda</taxon>
        <taxon>Chromadorea</taxon>
        <taxon>Rhabditida</taxon>
        <taxon>Spirurina</taxon>
        <taxon>Spiruromorpha</taxon>
        <taxon>Spiruroidea</taxon>
        <taxon>Gongylonematidae</taxon>
        <taxon>Gongylonema</taxon>
    </lineage>
</organism>
<proteinExistence type="predicted"/>
<dbReference type="SUPFAM" id="SSF52540">
    <property type="entry name" value="P-loop containing nucleoside triphosphate hydrolases"/>
    <property type="match status" value="1"/>
</dbReference>
<reference evidence="3" key="1">
    <citation type="submission" date="2016-06" db="UniProtKB">
        <authorList>
            <consortium name="WormBaseParasite"/>
        </authorList>
    </citation>
    <scope>IDENTIFICATION</scope>
</reference>
<dbReference type="GO" id="GO:0005737">
    <property type="term" value="C:cytoplasm"/>
    <property type="evidence" value="ECO:0007669"/>
    <property type="project" value="TreeGrafter"/>
</dbReference>
<dbReference type="PANTHER" id="PTHR14074">
    <property type="entry name" value="HELICASE WITH DEATH DOMAIN-RELATED"/>
    <property type="match status" value="1"/>
</dbReference>